<feature type="region of interest" description="Disordered" evidence="1">
    <location>
        <begin position="1"/>
        <end position="42"/>
    </location>
</feature>
<evidence type="ECO:0000256" key="1">
    <source>
        <dbReference type="SAM" id="MobiDB-lite"/>
    </source>
</evidence>
<dbReference type="Pfam" id="PF09362">
    <property type="entry name" value="DUF1996"/>
    <property type="match status" value="1"/>
</dbReference>
<evidence type="ECO:0000313" key="4">
    <source>
        <dbReference type="EMBL" id="TDD61603.1"/>
    </source>
</evidence>
<dbReference type="AlphaFoldDB" id="A0A4R4ZRJ3"/>
<dbReference type="PANTHER" id="PTHR43662:SF3">
    <property type="entry name" value="DOMAIN PROTEIN, PUTATIVE (AFU_ORTHOLOGUE AFUA_6G11970)-RELATED"/>
    <property type="match status" value="1"/>
</dbReference>
<dbReference type="OrthoDB" id="581239at2"/>
<keyword evidence="2" id="KW-1133">Transmembrane helix</keyword>
<keyword evidence="2" id="KW-0812">Transmembrane</keyword>
<dbReference type="PANTHER" id="PTHR43662">
    <property type="match status" value="1"/>
</dbReference>
<keyword evidence="2" id="KW-0472">Membrane</keyword>
<name>A0A4R4ZRJ3_9ACTN</name>
<sequence length="351" mass="38378">MVFQRALSRDPSDRGPPITAPRTFPLTAGPHRRSSVFTHRRASHSKRRGLYAGGTAVGVIAAVLTAFAGSTAQAADEVTHHEFQVNCTVDHRATDDPIVFPNMPGASHEHSFVGNKTTNAATTLNSLNAAGAYQTTCLNPDDLSAYWWPTMFRGNDPIIQTWHQTIYYKSGILDYTKVRPFPPGIRYVVGSPTATLASFRDSPGTVEGWECGDTAHNWDFPASCPAGTQLNIRYQAPSCWNGRDLDSADHKSHMAYPVNGSCPASHPNPVPMLEFKIAFPADGDESAIRLASGRGYSWHYDFFNAWDVPTLAALVSHCINGGLQCNSRGFDLYKPNRGQVLGDNYRLPGRP</sequence>
<feature type="transmembrane region" description="Helical" evidence="2">
    <location>
        <begin position="49"/>
        <end position="69"/>
    </location>
</feature>
<evidence type="ECO:0000313" key="5">
    <source>
        <dbReference type="Proteomes" id="UP000295124"/>
    </source>
</evidence>
<keyword evidence="5" id="KW-1185">Reference proteome</keyword>
<dbReference type="EMBL" id="SMKX01000013">
    <property type="protein sequence ID" value="TDD61603.1"/>
    <property type="molecule type" value="Genomic_DNA"/>
</dbReference>
<comment type="caution">
    <text evidence="4">The sequence shown here is derived from an EMBL/GenBank/DDBJ whole genome shotgun (WGS) entry which is preliminary data.</text>
</comment>
<gene>
    <name evidence="4" type="ORF">E1263_06860</name>
</gene>
<dbReference type="InterPro" id="IPR018535">
    <property type="entry name" value="DUF1996"/>
</dbReference>
<evidence type="ECO:0000256" key="2">
    <source>
        <dbReference type="SAM" id="Phobius"/>
    </source>
</evidence>
<organism evidence="4 5">
    <name type="scientific">Kribbella antibiotica</name>
    <dbReference type="NCBI Taxonomy" id="190195"/>
    <lineage>
        <taxon>Bacteria</taxon>
        <taxon>Bacillati</taxon>
        <taxon>Actinomycetota</taxon>
        <taxon>Actinomycetes</taxon>
        <taxon>Propionibacteriales</taxon>
        <taxon>Kribbellaceae</taxon>
        <taxon>Kribbella</taxon>
    </lineage>
</organism>
<proteinExistence type="predicted"/>
<accession>A0A4R4ZRJ3</accession>
<feature type="compositionally biased region" description="Basic residues" evidence="1">
    <location>
        <begin position="30"/>
        <end position="42"/>
    </location>
</feature>
<dbReference type="Proteomes" id="UP000295124">
    <property type="component" value="Unassembled WGS sequence"/>
</dbReference>
<evidence type="ECO:0000259" key="3">
    <source>
        <dbReference type="Pfam" id="PF09362"/>
    </source>
</evidence>
<reference evidence="4 5" key="1">
    <citation type="submission" date="2019-03" db="EMBL/GenBank/DDBJ databases">
        <title>Draft genome sequences of novel Actinobacteria.</title>
        <authorList>
            <person name="Sahin N."/>
            <person name="Ay H."/>
            <person name="Saygin H."/>
        </authorList>
    </citation>
    <scope>NUCLEOTIDE SEQUENCE [LARGE SCALE GENOMIC DNA]</scope>
    <source>
        <strain evidence="4 5">JCM 13523</strain>
    </source>
</reference>
<feature type="domain" description="DUF1996" evidence="3">
    <location>
        <begin position="96"/>
        <end position="306"/>
    </location>
</feature>
<protein>
    <submittedName>
        <fullName evidence="4">DUF1996 domain-containing protein</fullName>
    </submittedName>
</protein>